<feature type="transmembrane region" description="Helical" evidence="7">
    <location>
        <begin position="32"/>
        <end position="52"/>
    </location>
</feature>
<dbReference type="OrthoDB" id="187395at2"/>
<evidence type="ECO:0000313" key="11">
    <source>
        <dbReference type="Proteomes" id="UP000034189"/>
    </source>
</evidence>
<feature type="transmembrane region" description="Helical" evidence="7">
    <location>
        <begin position="126"/>
        <end position="150"/>
    </location>
</feature>
<dbReference type="EMBL" id="CP011114">
    <property type="protein sequence ID" value="AKG33883.1"/>
    <property type="molecule type" value="Genomic_DNA"/>
</dbReference>
<accession>A0A0F7F763</accession>
<dbReference type="Proteomes" id="UP000034189">
    <property type="component" value="Chromosome"/>
</dbReference>
<protein>
    <submittedName>
        <fullName evidence="10">Sugar ABC transporter permease</fullName>
    </submittedName>
</protein>
<dbReference type="Gene3D" id="1.10.3720.10">
    <property type="entry name" value="MetI-like"/>
    <property type="match status" value="1"/>
</dbReference>
<feature type="transmembrane region" description="Helical" evidence="7">
    <location>
        <begin position="261"/>
        <end position="281"/>
    </location>
</feature>
<reference evidence="10 11" key="1">
    <citation type="submission" date="2015-03" db="EMBL/GenBank/DDBJ databases">
        <authorList>
            <person name="Abdul Halim M."/>
        </authorList>
    </citation>
    <scope>NUCLEOTIDE SEQUENCE [LARGE SCALE GENOMIC DNA]</scope>
    <source>
        <strain evidence="10 11">ATCC 35681</strain>
    </source>
</reference>
<keyword evidence="5 7" id="KW-1133">Transmembrane helix</keyword>
<keyword evidence="3" id="KW-1003">Cell membrane</keyword>
<evidence type="ECO:0000256" key="1">
    <source>
        <dbReference type="ARBA" id="ARBA00004651"/>
    </source>
</evidence>
<evidence type="ECO:0000259" key="9">
    <source>
        <dbReference type="PROSITE" id="PS50928"/>
    </source>
</evidence>
<evidence type="ECO:0000256" key="4">
    <source>
        <dbReference type="ARBA" id="ARBA00022692"/>
    </source>
</evidence>
<dbReference type="PROSITE" id="PS50928">
    <property type="entry name" value="ABC_TM1"/>
    <property type="match status" value="1"/>
</dbReference>
<keyword evidence="6 7" id="KW-0472">Membrane</keyword>
<feature type="transmembrane region" description="Helical" evidence="7">
    <location>
        <begin position="203"/>
        <end position="228"/>
    </location>
</feature>
<feature type="domain" description="ABC transmembrane type-1" evidence="9">
    <location>
        <begin position="91"/>
        <end position="282"/>
    </location>
</feature>
<dbReference type="HOGENOM" id="CLU_016047_1_2_9"/>
<dbReference type="PANTHER" id="PTHR43744">
    <property type="entry name" value="ABC TRANSPORTER PERMEASE PROTEIN MG189-RELATED-RELATED"/>
    <property type="match status" value="1"/>
</dbReference>
<sequence length="297" mass="33452">MEKILTKPLSNSSQSSQPSLNRWSKRLGRTSVWLLFGILFVTQIYPLIWLVIYSFKTTDEILGGTFFDLPQVLQWVNYKDAFSSGNFFTYLLNSVIVTAMTLVATVVLSGMVSYAITRFRFRYGNALLLIFLLGIMIPYQSTMLPLMVMFKKLGILDTHVSLILPYIAYSLPVAVFIFCGFMKSIPYDIEESAFVDGASVYRIFMQIILPIITPPMMTVIILTFISIWNEYIMAATFISSDILKTLPFGVYSFFSQYSTNYGAVGAFLVLSALPVVILYFFMSQKITKGMVAGAVKG</sequence>
<name>A0A0F7F763_PAEDU</name>
<evidence type="ECO:0000256" key="8">
    <source>
        <dbReference type="SAM" id="MobiDB-lite"/>
    </source>
</evidence>
<dbReference type="GO" id="GO:0005886">
    <property type="term" value="C:plasma membrane"/>
    <property type="evidence" value="ECO:0007669"/>
    <property type="project" value="UniProtKB-SubCell"/>
</dbReference>
<comment type="similarity">
    <text evidence="7">Belongs to the binding-protein-dependent transport system permease family.</text>
</comment>
<dbReference type="SUPFAM" id="SSF161098">
    <property type="entry name" value="MetI-like"/>
    <property type="match status" value="1"/>
</dbReference>
<proteinExistence type="inferred from homology"/>
<feature type="compositionally biased region" description="Low complexity" evidence="8">
    <location>
        <begin position="8"/>
        <end position="20"/>
    </location>
</feature>
<evidence type="ECO:0000256" key="2">
    <source>
        <dbReference type="ARBA" id="ARBA00022448"/>
    </source>
</evidence>
<dbReference type="CDD" id="cd06261">
    <property type="entry name" value="TM_PBP2"/>
    <property type="match status" value="1"/>
</dbReference>
<feature type="transmembrane region" description="Helical" evidence="7">
    <location>
        <begin position="162"/>
        <end position="182"/>
    </location>
</feature>
<evidence type="ECO:0000256" key="3">
    <source>
        <dbReference type="ARBA" id="ARBA00022475"/>
    </source>
</evidence>
<dbReference type="PATRIC" id="fig|1333534.5.peg.916"/>
<dbReference type="Pfam" id="PF00528">
    <property type="entry name" value="BPD_transp_1"/>
    <property type="match status" value="1"/>
</dbReference>
<dbReference type="AlphaFoldDB" id="A0A0F7F763"/>
<dbReference type="InterPro" id="IPR035906">
    <property type="entry name" value="MetI-like_sf"/>
</dbReference>
<dbReference type="InterPro" id="IPR000515">
    <property type="entry name" value="MetI-like"/>
</dbReference>
<organism evidence="10 11">
    <name type="scientific">Paenibacillus durus ATCC 35681</name>
    <dbReference type="NCBI Taxonomy" id="1333534"/>
    <lineage>
        <taxon>Bacteria</taxon>
        <taxon>Bacillati</taxon>
        <taxon>Bacillota</taxon>
        <taxon>Bacilli</taxon>
        <taxon>Bacillales</taxon>
        <taxon>Paenibacillaceae</taxon>
        <taxon>Paenibacillus</taxon>
    </lineage>
</organism>
<keyword evidence="4 7" id="KW-0812">Transmembrane</keyword>
<dbReference type="RefSeq" id="WP_025700000.1">
    <property type="nucleotide sequence ID" value="NZ_ASQQ01000739.1"/>
</dbReference>
<keyword evidence="2 7" id="KW-0813">Transport</keyword>
<evidence type="ECO:0000313" key="10">
    <source>
        <dbReference type="EMBL" id="AKG33883.1"/>
    </source>
</evidence>
<dbReference type="PANTHER" id="PTHR43744:SF12">
    <property type="entry name" value="ABC TRANSPORTER PERMEASE PROTEIN MG189-RELATED"/>
    <property type="match status" value="1"/>
</dbReference>
<feature type="region of interest" description="Disordered" evidence="8">
    <location>
        <begin position="1"/>
        <end position="20"/>
    </location>
</feature>
<reference evidence="10 11" key="2">
    <citation type="journal article" date="2016" name="Genome Announc.">
        <title>Genome Sequence of a Gram-Positive Diazotroph, Paenibacillus durus Type Strain ATCC 35681.</title>
        <authorList>
            <person name="Halim M.A."/>
            <person name="Rahman A.Y."/>
            <person name="Sim K.S."/>
            <person name="Yam H.C."/>
            <person name="Rahim A.A."/>
            <person name="Ghazali A.H."/>
            <person name="Najimudin N."/>
        </authorList>
    </citation>
    <scope>NUCLEOTIDE SEQUENCE [LARGE SCALE GENOMIC DNA]</scope>
    <source>
        <strain evidence="10 11">ATCC 35681</strain>
    </source>
</reference>
<evidence type="ECO:0000256" key="7">
    <source>
        <dbReference type="RuleBase" id="RU363032"/>
    </source>
</evidence>
<gene>
    <name evidence="10" type="ORF">VK70_04200</name>
</gene>
<comment type="subcellular location">
    <subcellularLocation>
        <location evidence="1 7">Cell membrane</location>
        <topology evidence="1 7">Multi-pass membrane protein</topology>
    </subcellularLocation>
</comment>
<dbReference type="GO" id="GO:0055085">
    <property type="term" value="P:transmembrane transport"/>
    <property type="evidence" value="ECO:0007669"/>
    <property type="project" value="InterPro"/>
</dbReference>
<feature type="transmembrane region" description="Helical" evidence="7">
    <location>
        <begin position="87"/>
        <end position="114"/>
    </location>
</feature>
<evidence type="ECO:0000256" key="5">
    <source>
        <dbReference type="ARBA" id="ARBA00022989"/>
    </source>
</evidence>
<evidence type="ECO:0000256" key="6">
    <source>
        <dbReference type="ARBA" id="ARBA00023136"/>
    </source>
</evidence>